<keyword evidence="1" id="KW-0732">Signal</keyword>
<accession>A0ABV7WU07</accession>
<evidence type="ECO:0008006" key="4">
    <source>
        <dbReference type="Google" id="ProtNLM"/>
    </source>
</evidence>
<name>A0ABV7WU07_9GAMM</name>
<dbReference type="EMBL" id="JBHRYN010000012">
    <property type="protein sequence ID" value="MFC3702316.1"/>
    <property type="molecule type" value="Genomic_DNA"/>
</dbReference>
<reference evidence="3" key="1">
    <citation type="journal article" date="2019" name="Int. J. Syst. Evol. Microbiol.">
        <title>The Global Catalogue of Microorganisms (GCM) 10K type strain sequencing project: providing services to taxonomists for standard genome sequencing and annotation.</title>
        <authorList>
            <consortium name="The Broad Institute Genomics Platform"/>
            <consortium name="The Broad Institute Genome Sequencing Center for Infectious Disease"/>
            <person name="Wu L."/>
            <person name="Ma J."/>
        </authorList>
    </citation>
    <scope>NUCLEOTIDE SEQUENCE [LARGE SCALE GENOMIC DNA]</scope>
    <source>
        <strain evidence="3">CECT 8288</strain>
    </source>
</reference>
<proteinExistence type="predicted"/>
<evidence type="ECO:0000313" key="3">
    <source>
        <dbReference type="Proteomes" id="UP001595710"/>
    </source>
</evidence>
<feature type="chain" id="PRO_5045141106" description="Repeat protein (TIGR01451 family)" evidence="1">
    <location>
        <begin position="21"/>
        <end position="224"/>
    </location>
</feature>
<comment type="caution">
    <text evidence="2">The sequence shown here is derived from an EMBL/GenBank/DDBJ whole genome shotgun (WGS) entry which is preliminary data.</text>
</comment>
<keyword evidence="3" id="KW-1185">Reference proteome</keyword>
<protein>
    <recommendedName>
        <fullName evidence="4">Repeat protein (TIGR01451 family)</fullName>
    </recommendedName>
</protein>
<evidence type="ECO:0000313" key="2">
    <source>
        <dbReference type="EMBL" id="MFC3702316.1"/>
    </source>
</evidence>
<organism evidence="2 3">
    <name type="scientific">Reinekea marina</name>
    <dbReference type="NCBI Taxonomy" id="1310421"/>
    <lineage>
        <taxon>Bacteria</taxon>
        <taxon>Pseudomonadati</taxon>
        <taxon>Pseudomonadota</taxon>
        <taxon>Gammaproteobacteria</taxon>
        <taxon>Oceanospirillales</taxon>
        <taxon>Saccharospirillaceae</taxon>
        <taxon>Reinekea</taxon>
    </lineage>
</organism>
<sequence length="224" mass="24792">MSALSTLFFIAAVVCMPAQADDGDVIEILEIDGEVLELDDLDDVSVQSKSDTSANTNTGMAVPNMPEAALPDVFKFNTEEIVPTEQTPPTDDPDTVKVNVIEVTERYYLLEFDAASNAYLKSITQEANPGDLIEIEVTATNKSDESVKEVEMVNTLPTGPVEFLKDSVTLDSERGFYSISVTGETYFPPDTEIEAKDIRYIKWQIFSLGINDTLRLSYQIKIKE</sequence>
<gene>
    <name evidence="2" type="ORF">ACFOND_11755</name>
</gene>
<evidence type="ECO:0000256" key="1">
    <source>
        <dbReference type="SAM" id="SignalP"/>
    </source>
</evidence>
<feature type="signal peptide" evidence="1">
    <location>
        <begin position="1"/>
        <end position="20"/>
    </location>
</feature>
<dbReference type="Proteomes" id="UP001595710">
    <property type="component" value="Unassembled WGS sequence"/>
</dbReference>